<organism evidence="1 2">
    <name type="scientific">Modicella reniformis</name>
    <dbReference type="NCBI Taxonomy" id="1440133"/>
    <lineage>
        <taxon>Eukaryota</taxon>
        <taxon>Fungi</taxon>
        <taxon>Fungi incertae sedis</taxon>
        <taxon>Mucoromycota</taxon>
        <taxon>Mortierellomycotina</taxon>
        <taxon>Mortierellomycetes</taxon>
        <taxon>Mortierellales</taxon>
        <taxon>Mortierellaceae</taxon>
        <taxon>Modicella</taxon>
    </lineage>
</organism>
<accession>A0A9P6LRM5</accession>
<dbReference type="AlphaFoldDB" id="A0A9P6LRM5"/>
<protein>
    <submittedName>
        <fullName evidence="1">Uncharacterized protein</fullName>
    </submittedName>
</protein>
<dbReference type="Proteomes" id="UP000749646">
    <property type="component" value="Unassembled WGS sequence"/>
</dbReference>
<keyword evidence="2" id="KW-1185">Reference proteome</keyword>
<comment type="caution">
    <text evidence="1">The sequence shown here is derived from an EMBL/GenBank/DDBJ whole genome shotgun (WGS) entry which is preliminary data.</text>
</comment>
<reference evidence="1" key="1">
    <citation type="journal article" date="2020" name="Fungal Divers.">
        <title>Resolving the Mortierellaceae phylogeny through synthesis of multi-gene phylogenetics and phylogenomics.</title>
        <authorList>
            <person name="Vandepol N."/>
            <person name="Liber J."/>
            <person name="Desiro A."/>
            <person name="Na H."/>
            <person name="Kennedy M."/>
            <person name="Barry K."/>
            <person name="Grigoriev I.V."/>
            <person name="Miller A.N."/>
            <person name="O'Donnell K."/>
            <person name="Stajich J.E."/>
            <person name="Bonito G."/>
        </authorList>
    </citation>
    <scope>NUCLEOTIDE SEQUENCE</scope>
    <source>
        <strain evidence="1">MES-2147</strain>
    </source>
</reference>
<gene>
    <name evidence="1" type="ORF">BGZ65_012325</name>
</gene>
<evidence type="ECO:0000313" key="2">
    <source>
        <dbReference type="Proteomes" id="UP000749646"/>
    </source>
</evidence>
<proteinExistence type="predicted"/>
<feature type="non-terminal residue" evidence="1">
    <location>
        <position position="62"/>
    </location>
</feature>
<dbReference type="EMBL" id="JAAAHW010011588">
    <property type="protein sequence ID" value="KAF9919044.1"/>
    <property type="molecule type" value="Genomic_DNA"/>
</dbReference>
<name>A0A9P6LRM5_9FUNG</name>
<evidence type="ECO:0000313" key="1">
    <source>
        <dbReference type="EMBL" id="KAF9919044.1"/>
    </source>
</evidence>
<sequence length="62" mass="6873">MATDDPMIPTEPLVLSMELATTYGFQKVCDILLRMDANLAQLATMVPVMDRLAAMVPLMDQM</sequence>